<dbReference type="Proteomes" id="UP000663873">
    <property type="component" value="Unassembled WGS sequence"/>
</dbReference>
<evidence type="ECO:0000313" key="1">
    <source>
        <dbReference type="EMBL" id="CAF4712663.1"/>
    </source>
</evidence>
<accession>A0A821J7G5</accession>
<organism evidence="1 2">
    <name type="scientific">Rotaria socialis</name>
    <dbReference type="NCBI Taxonomy" id="392032"/>
    <lineage>
        <taxon>Eukaryota</taxon>
        <taxon>Metazoa</taxon>
        <taxon>Spiralia</taxon>
        <taxon>Gnathifera</taxon>
        <taxon>Rotifera</taxon>
        <taxon>Eurotatoria</taxon>
        <taxon>Bdelloidea</taxon>
        <taxon>Philodinida</taxon>
        <taxon>Philodinidae</taxon>
        <taxon>Rotaria</taxon>
    </lineage>
</organism>
<keyword evidence="2" id="KW-1185">Reference proteome</keyword>
<name>A0A821J7G5_9BILA</name>
<evidence type="ECO:0000313" key="2">
    <source>
        <dbReference type="Proteomes" id="UP000663873"/>
    </source>
</evidence>
<feature type="non-terminal residue" evidence="1">
    <location>
        <position position="161"/>
    </location>
</feature>
<sequence length="161" mass="18276">MLAEDDIETKMNHSIHHTLEDSNSTLVSFYPFKNNQSESIPTSMEIDIQRSSSLTSAPSSHIFTIFKLSKQRRMHTSLSKVSLLKTMNGSIMTNKSNENEAIVQQTHKMKSKKIHRFRSFFRCIFCQVTPAQSKSSVAAIDFKRQSAKSLNDAPIPDIQKP</sequence>
<dbReference type="EMBL" id="CAJOBP010035882">
    <property type="protein sequence ID" value="CAF4712663.1"/>
    <property type="molecule type" value="Genomic_DNA"/>
</dbReference>
<comment type="caution">
    <text evidence="1">The sequence shown here is derived from an EMBL/GenBank/DDBJ whole genome shotgun (WGS) entry which is preliminary data.</text>
</comment>
<dbReference type="AlphaFoldDB" id="A0A821J7G5"/>
<reference evidence="1" key="1">
    <citation type="submission" date="2021-02" db="EMBL/GenBank/DDBJ databases">
        <authorList>
            <person name="Nowell W R."/>
        </authorList>
    </citation>
    <scope>NUCLEOTIDE SEQUENCE</scope>
</reference>
<protein>
    <submittedName>
        <fullName evidence="1">Uncharacterized protein</fullName>
    </submittedName>
</protein>
<proteinExistence type="predicted"/>
<gene>
    <name evidence="1" type="ORF">UJA718_LOCUS36823</name>
</gene>